<protein>
    <submittedName>
        <fullName evidence="1">Uncharacterized protein</fullName>
    </submittedName>
</protein>
<sequence>MGFLMLVEIIQHAKQILRSQKYSKHHFSGEISSKKIIHHDVPKGHFPVYVGDKDDEYMKRFVVPISYLKQPMFQALLSCAEEEFGFEHPMGNIVIPCSIHYFVTLTSHFNPS</sequence>
<evidence type="ECO:0000313" key="1">
    <source>
        <dbReference type="EMBL" id="CAJ2679487.1"/>
    </source>
</evidence>
<comment type="caution">
    <text evidence="1">The sequence shown here is derived from an EMBL/GenBank/DDBJ whole genome shotgun (WGS) entry which is preliminary data.</text>
</comment>
<evidence type="ECO:0000313" key="2">
    <source>
        <dbReference type="Proteomes" id="UP001177021"/>
    </source>
</evidence>
<proteinExistence type="predicted"/>
<dbReference type="Proteomes" id="UP001177021">
    <property type="component" value="Unassembled WGS sequence"/>
</dbReference>
<reference evidence="1" key="1">
    <citation type="submission" date="2023-10" db="EMBL/GenBank/DDBJ databases">
        <authorList>
            <person name="Rodriguez Cubillos JULIANA M."/>
            <person name="De Vega J."/>
        </authorList>
    </citation>
    <scope>NUCLEOTIDE SEQUENCE</scope>
</reference>
<keyword evidence="2" id="KW-1185">Reference proteome</keyword>
<name>A0ACB0MGA3_TRIPR</name>
<accession>A0ACB0MGA3</accession>
<organism evidence="1 2">
    <name type="scientific">Trifolium pratense</name>
    <name type="common">Red clover</name>
    <dbReference type="NCBI Taxonomy" id="57577"/>
    <lineage>
        <taxon>Eukaryota</taxon>
        <taxon>Viridiplantae</taxon>
        <taxon>Streptophyta</taxon>
        <taxon>Embryophyta</taxon>
        <taxon>Tracheophyta</taxon>
        <taxon>Spermatophyta</taxon>
        <taxon>Magnoliopsida</taxon>
        <taxon>eudicotyledons</taxon>
        <taxon>Gunneridae</taxon>
        <taxon>Pentapetalae</taxon>
        <taxon>rosids</taxon>
        <taxon>fabids</taxon>
        <taxon>Fabales</taxon>
        <taxon>Fabaceae</taxon>
        <taxon>Papilionoideae</taxon>
        <taxon>50 kb inversion clade</taxon>
        <taxon>NPAAA clade</taxon>
        <taxon>Hologalegina</taxon>
        <taxon>IRL clade</taxon>
        <taxon>Trifolieae</taxon>
        <taxon>Trifolium</taxon>
    </lineage>
</organism>
<gene>
    <name evidence="1" type="ORF">MILVUS5_LOCUS41580</name>
</gene>
<dbReference type="EMBL" id="CASHSV030000823">
    <property type="protein sequence ID" value="CAJ2679487.1"/>
    <property type="molecule type" value="Genomic_DNA"/>
</dbReference>